<dbReference type="PATRIC" id="fig|529884.3.peg.96"/>
<dbReference type="SUPFAM" id="SSF51735">
    <property type="entry name" value="NAD(P)-binding Rossmann-fold domains"/>
    <property type="match status" value="1"/>
</dbReference>
<keyword evidence="1" id="KW-0560">Oxidoreductase</keyword>
<evidence type="ECO:0000259" key="5">
    <source>
        <dbReference type="Pfam" id="PF22725"/>
    </source>
</evidence>
<evidence type="ECO:0000256" key="1">
    <source>
        <dbReference type="ARBA" id="ARBA00023002"/>
    </source>
</evidence>
<dbReference type="InterPro" id="IPR050463">
    <property type="entry name" value="Gfo/Idh/MocA_oxidrdct_glycsds"/>
</dbReference>
<feature type="domain" description="GFO/IDH/MocA-like oxidoreductase" evidence="5">
    <location>
        <begin position="141"/>
        <end position="286"/>
    </location>
</feature>
<dbReference type="InterPro" id="IPR036291">
    <property type="entry name" value="NAD(P)-bd_dom_sf"/>
</dbReference>
<dbReference type="HOGENOM" id="CLU_023194_17_0_11"/>
<dbReference type="KEGG" id="rla:Rhola_00001010"/>
<evidence type="ECO:0000313" key="6">
    <source>
        <dbReference type="EMBL" id="AIC46931.1"/>
    </source>
</evidence>
<evidence type="ECO:0000256" key="3">
    <source>
        <dbReference type="SAM" id="MobiDB-lite"/>
    </source>
</evidence>
<evidence type="ECO:0000256" key="2">
    <source>
        <dbReference type="ARBA" id="ARBA00023027"/>
    </source>
</evidence>
<organism evidence="6 7">
    <name type="scientific">Rhodoluna lacicola</name>
    <dbReference type="NCBI Taxonomy" id="529884"/>
    <lineage>
        <taxon>Bacteria</taxon>
        <taxon>Bacillati</taxon>
        <taxon>Actinomycetota</taxon>
        <taxon>Actinomycetes</taxon>
        <taxon>Micrococcales</taxon>
        <taxon>Microbacteriaceae</taxon>
        <taxon>Luna cluster</taxon>
        <taxon>Luna-1 subcluster</taxon>
        <taxon>Rhodoluna</taxon>
    </lineage>
</organism>
<reference evidence="6 7" key="1">
    <citation type="journal article" date="2014" name="Int. J. Syst. Evol. Microbiol.">
        <title>Rhodoluna lacicola gen. nov., sp. nov., a planktonic freshwater bacterium with stream-lined genome.</title>
        <authorList>
            <person name="Hahn M."/>
            <person name="Schmidt J."/>
            <person name="Taipale S.J."/>
            <person name="Doolittle W.F."/>
            <person name="Koll U."/>
        </authorList>
    </citation>
    <scope>NUCLEOTIDE SEQUENCE [LARGE SCALE GENOMIC DNA]</scope>
    <source>
        <strain evidence="6 7">MWH-Ta8</strain>
    </source>
</reference>
<name>A0A060JAM4_9MICO</name>
<dbReference type="OrthoDB" id="9792085at2"/>
<protein>
    <submittedName>
        <fullName evidence="6">Putative dehydrogenase</fullName>
    </submittedName>
</protein>
<accession>A0A060JAM4</accession>
<dbReference type="STRING" id="529884.Rhola_00001010"/>
<keyword evidence="2" id="KW-0520">NAD</keyword>
<feature type="domain" description="Gfo/Idh/MocA-like oxidoreductase N-terminal" evidence="4">
    <location>
        <begin position="4"/>
        <end position="131"/>
    </location>
</feature>
<dbReference type="InterPro" id="IPR000683">
    <property type="entry name" value="Gfo/Idh/MocA-like_OxRdtase_N"/>
</dbReference>
<dbReference type="EMBL" id="CP007490">
    <property type="protein sequence ID" value="AIC46931.1"/>
    <property type="molecule type" value="Genomic_DNA"/>
</dbReference>
<dbReference type="RefSeq" id="WP_038501619.1">
    <property type="nucleotide sequence ID" value="NZ_CP007490.1"/>
</dbReference>
<gene>
    <name evidence="6" type="ORF">Rhola_00001010</name>
</gene>
<dbReference type="SUPFAM" id="SSF55347">
    <property type="entry name" value="Glyceraldehyde-3-phosphate dehydrogenase-like, C-terminal domain"/>
    <property type="match status" value="1"/>
</dbReference>
<dbReference type="InterPro" id="IPR055170">
    <property type="entry name" value="GFO_IDH_MocA-like_dom"/>
</dbReference>
<dbReference type="GO" id="GO:0000166">
    <property type="term" value="F:nucleotide binding"/>
    <property type="evidence" value="ECO:0007669"/>
    <property type="project" value="InterPro"/>
</dbReference>
<keyword evidence="7" id="KW-1185">Reference proteome</keyword>
<dbReference type="Gene3D" id="3.40.50.720">
    <property type="entry name" value="NAD(P)-binding Rossmann-like Domain"/>
    <property type="match status" value="1"/>
</dbReference>
<feature type="region of interest" description="Disordered" evidence="3">
    <location>
        <begin position="222"/>
        <end position="241"/>
    </location>
</feature>
<evidence type="ECO:0000259" key="4">
    <source>
        <dbReference type="Pfam" id="PF01408"/>
    </source>
</evidence>
<dbReference type="Proteomes" id="UP000067708">
    <property type="component" value="Chromosome"/>
</dbReference>
<dbReference type="AlphaFoldDB" id="A0A060JAM4"/>
<dbReference type="PANTHER" id="PTHR43818:SF11">
    <property type="entry name" value="BCDNA.GH03377"/>
    <property type="match status" value="1"/>
</dbReference>
<dbReference type="Gene3D" id="3.30.360.10">
    <property type="entry name" value="Dihydrodipicolinate Reductase, domain 2"/>
    <property type="match status" value="1"/>
</dbReference>
<proteinExistence type="predicted"/>
<dbReference type="Pfam" id="PF01408">
    <property type="entry name" value="GFO_IDH_MocA"/>
    <property type="match status" value="1"/>
</dbReference>
<dbReference type="PANTHER" id="PTHR43818">
    <property type="entry name" value="BCDNA.GH03377"/>
    <property type="match status" value="1"/>
</dbReference>
<sequence length="396" mass="42732">MKKIHVGLIGGGFMGKAHSLAYSAVPMFFWPTELVPVKHTIAEATAGLAADAAARFGFSKSTSDWRSIIEDPEIDLVDIATPNNLHAEIAIAALEAGKHVICEKPIARTVEEAARMYEAARATDRVHMVAFNYRRTPAVALAKRFIEEGAIGRILNVRATYLQDWSADPNSPLSWRFKKAVAGSGAVGDILTHVLDMARYLAGEITEVSSLTANIITERPLQQGGADSLGNTKNDNGPKGPVDVEDEVLSLVKFASGAIGSVEATRNAWGRNNFITLEIHGSEGSIAFNYENRDELQVCFKNDGDDRRGFRTVYTGPNHPNGANLWPIPALGIGYGETKIIEAHDLFQAIAGGEPVRPDFGDGYQVALVDNAILESAATGQWVKVPQLNRETGKVA</sequence>
<dbReference type="GO" id="GO:0016491">
    <property type="term" value="F:oxidoreductase activity"/>
    <property type="evidence" value="ECO:0007669"/>
    <property type="project" value="UniProtKB-KW"/>
</dbReference>
<evidence type="ECO:0000313" key="7">
    <source>
        <dbReference type="Proteomes" id="UP000067708"/>
    </source>
</evidence>
<dbReference type="eggNOG" id="COG0673">
    <property type="taxonomic scope" value="Bacteria"/>
</dbReference>
<dbReference type="Pfam" id="PF22725">
    <property type="entry name" value="GFO_IDH_MocA_C3"/>
    <property type="match status" value="1"/>
</dbReference>